<dbReference type="PROSITE" id="PS52008">
    <property type="entry name" value="GH81"/>
    <property type="match status" value="1"/>
</dbReference>
<evidence type="ECO:0000259" key="12">
    <source>
        <dbReference type="Pfam" id="PF17652"/>
    </source>
</evidence>
<feature type="compositionally biased region" description="Low complexity" evidence="9">
    <location>
        <begin position="131"/>
        <end position="152"/>
    </location>
</feature>
<feature type="compositionally biased region" description="Polar residues" evidence="9">
    <location>
        <begin position="61"/>
        <end position="71"/>
    </location>
</feature>
<dbReference type="Gene3D" id="2.70.98.30">
    <property type="entry name" value="Golgi alpha-mannosidase II, domain 4"/>
    <property type="match status" value="1"/>
</dbReference>
<evidence type="ECO:0000256" key="9">
    <source>
        <dbReference type="SAM" id="MobiDB-lite"/>
    </source>
</evidence>
<dbReference type="GO" id="GO:0042973">
    <property type="term" value="F:glucan endo-1,3-beta-D-glucosidase activity"/>
    <property type="evidence" value="ECO:0007669"/>
    <property type="project" value="UniProtKB-EC"/>
</dbReference>
<feature type="domain" description="Glycosyl hydrolase family 81 C-terminal" evidence="12">
    <location>
        <begin position="521"/>
        <end position="872"/>
    </location>
</feature>
<dbReference type="EC" id="3.2.1.39" evidence="3"/>
<evidence type="ECO:0000256" key="7">
    <source>
        <dbReference type="ARBA" id="ARBA00023316"/>
    </source>
</evidence>
<evidence type="ECO:0000256" key="5">
    <source>
        <dbReference type="ARBA" id="ARBA00023277"/>
    </source>
</evidence>
<gene>
    <name evidence="13" type="ORF">CPAG_06821</name>
</gene>
<keyword evidence="4" id="KW-0378">Hydrolase</keyword>
<evidence type="ECO:0000256" key="3">
    <source>
        <dbReference type="ARBA" id="ARBA00012780"/>
    </source>
</evidence>
<sequence length="888" mass="96861">MVQLTKMWLSQAVLIFLGILLSAESRPLSLDPDARVGDVPLTALFRVPPIANRAVSLLETSTETSAPSALQRSPVGDISPTPTTQNWARPAQAQLGFSSPRRQPLKPENPTPRVPSRIQAAISYFNTSSDRTLTTTLGPTGPTRPTSPTGTGIVSSTSPTSQPSMASQNVFLPVSKDQIPANIPKRDGHPVRKDHITDAPGPISTNKFYANFFLGNQSDYSFIQPYSVGWSKGANPTGSFGLAISHSDANQTVFGERSDVIPGNPVRFYANPVGIQSIILSAEELKNSTTLSLSNPQAFSANVILRPQKDSDASASFPLVQGMGFVTGLYDNLQPVIQSQVSFKQVDAAGSPKDGIFKYKASLQDGASWLLYVTPENGADPKLVLVSNNTIRGSKGFNGFIQVAKDPGNGDSIYDGSAGVYPTAANIAGSVTGNQGTYQFSWTKAGKNANNTPLLMFALPHHVEAFDDSSKRRKTDLKLQTTTKGQATACVGDSWTMIEPNLPVDIGFEPWKPGMSGKPSLSAGAKEQIKAVALSELSQDMESQTNLDSMYFSGKALGKFAGAVYTAQELLQDAGLASRALESLKKSFARFVENKQKHPLVYDTVWKGAVSSGTYQTGDIYLDFGNTLYNDHHFHYGYFILTAAIIGHLDRSWLDTNKVWVNMLVRDASNSVSDELFPFSRGFDWFNGHSWAKGLFASIDGKDQESTSEDAMFAYALKMWGKTSGDASMEARGNLMLGILYRSLDSYFLMRRSNVNQPKEFIDNKVTGILFENKCDHATYFGANLEYIQGIHMLPLLPASAYTRRSEFVREEWNAMFAPNATKPADTVEGGWRGVLYANLAIIDAEASWKFFTQPNFNMGWIDGGASRTWYLAYAALLSRTTSFSRCK</sequence>
<dbReference type="GO" id="GO:0071555">
    <property type="term" value="P:cell wall organization"/>
    <property type="evidence" value="ECO:0007669"/>
    <property type="project" value="UniProtKB-KW"/>
</dbReference>
<feature type="region of interest" description="Disordered" evidence="9">
    <location>
        <begin position="180"/>
        <end position="199"/>
    </location>
</feature>
<dbReference type="VEuPathDB" id="FungiDB:CPAG_06821"/>
<evidence type="ECO:0000256" key="2">
    <source>
        <dbReference type="ARBA" id="ARBA00010730"/>
    </source>
</evidence>
<keyword evidence="8" id="KW-0624">Polysaccharide degradation</keyword>
<protein>
    <recommendedName>
        <fullName evidence="3">glucan endo-1,3-beta-D-glucosidase</fullName>
        <ecNumber evidence="3">3.2.1.39</ecNumber>
    </recommendedName>
</protein>
<keyword evidence="5" id="KW-0119">Carbohydrate metabolism</keyword>
<dbReference type="GO" id="GO:0009986">
    <property type="term" value="C:cell surface"/>
    <property type="evidence" value="ECO:0007669"/>
    <property type="project" value="TreeGrafter"/>
</dbReference>
<dbReference type="EMBL" id="DS268112">
    <property type="protein sequence ID" value="KMM70510.1"/>
    <property type="molecule type" value="Genomic_DNA"/>
</dbReference>
<reference evidence="13 14" key="1">
    <citation type="submission" date="2007-06" db="EMBL/GenBank/DDBJ databases">
        <title>The Genome Sequence of Coccidioides posadasii RMSCC_3488.</title>
        <authorList>
            <consortium name="Coccidioides Genome Resources Consortium"/>
            <consortium name="The Broad Institute Genome Sequencing Platform"/>
            <person name="Henn M.R."/>
            <person name="Sykes S."/>
            <person name="Young S."/>
            <person name="Jaffe D."/>
            <person name="Berlin A."/>
            <person name="Alvarez P."/>
            <person name="Butler J."/>
            <person name="Gnerre S."/>
            <person name="Grabherr M."/>
            <person name="Mauceli E."/>
            <person name="Brockman W."/>
            <person name="Kodira C."/>
            <person name="Alvarado L."/>
            <person name="Zeng Q."/>
            <person name="Crawford M."/>
            <person name="Antoine C."/>
            <person name="Devon K."/>
            <person name="Galgiani J."/>
            <person name="Orsborn K."/>
            <person name="Lewis M.L."/>
            <person name="Nusbaum C."/>
            <person name="Galagan J."/>
            <person name="Birren B."/>
        </authorList>
    </citation>
    <scope>NUCLEOTIDE SEQUENCE [LARGE SCALE GENOMIC DNA]</scope>
    <source>
        <strain evidence="13 14">RMSCC 3488</strain>
    </source>
</reference>
<evidence type="ECO:0000313" key="14">
    <source>
        <dbReference type="Proteomes" id="UP000054567"/>
    </source>
</evidence>
<keyword evidence="10" id="KW-0732">Signal</keyword>
<dbReference type="Pfam" id="PF17652">
    <property type="entry name" value="Glyco_hydro81C"/>
    <property type="match status" value="1"/>
</dbReference>
<organism evidence="13 14">
    <name type="scientific">Coccidioides posadasii RMSCC 3488</name>
    <dbReference type="NCBI Taxonomy" id="454284"/>
    <lineage>
        <taxon>Eukaryota</taxon>
        <taxon>Fungi</taxon>
        <taxon>Dikarya</taxon>
        <taxon>Ascomycota</taxon>
        <taxon>Pezizomycotina</taxon>
        <taxon>Eurotiomycetes</taxon>
        <taxon>Eurotiomycetidae</taxon>
        <taxon>Onygenales</taxon>
        <taxon>Onygenaceae</taxon>
        <taxon>Coccidioides</taxon>
    </lineage>
</organism>
<dbReference type="InterPro" id="IPR040451">
    <property type="entry name" value="GH81_N"/>
</dbReference>
<evidence type="ECO:0000259" key="11">
    <source>
        <dbReference type="Pfam" id="PF03639"/>
    </source>
</evidence>
<evidence type="ECO:0000256" key="1">
    <source>
        <dbReference type="ARBA" id="ARBA00000382"/>
    </source>
</evidence>
<dbReference type="InterPro" id="IPR040720">
    <property type="entry name" value="GH81_C"/>
</dbReference>
<accession>A0A0J6FM55</accession>
<reference evidence="14" key="3">
    <citation type="journal article" date="2010" name="Genome Res.">
        <title>Population genomic sequencing of Coccidioides fungi reveals recent hybridization and transposon control.</title>
        <authorList>
            <person name="Neafsey D.E."/>
            <person name="Barker B.M."/>
            <person name="Sharpton T.J."/>
            <person name="Stajich J.E."/>
            <person name="Park D.J."/>
            <person name="Whiston E."/>
            <person name="Hung C.-Y."/>
            <person name="McMahan C."/>
            <person name="White J."/>
            <person name="Sykes S."/>
            <person name="Heiman D."/>
            <person name="Young S."/>
            <person name="Zeng Q."/>
            <person name="Abouelleil A."/>
            <person name="Aftuck L."/>
            <person name="Bessette D."/>
            <person name="Brown A."/>
            <person name="FitzGerald M."/>
            <person name="Lui A."/>
            <person name="Macdonald J.P."/>
            <person name="Priest M."/>
            <person name="Orbach M.J."/>
            <person name="Galgiani J.N."/>
            <person name="Kirkland T.N."/>
            <person name="Cole G.T."/>
            <person name="Birren B.W."/>
            <person name="Henn M.R."/>
            <person name="Taylor J.W."/>
            <person name="Rounsley S.D."/>
        </authorList>
    </citation>
    <scope>NUCLEOTIDE SEQUENCE [LARGE SCALE GENOMIC DNA]</scope>
    <source>
        <strain evidence="14">RMSCC 3488</strain>
    </source>
</reference>
<dbReference type="PANTHER" id="PTHR31983:SF0">
    <property type="entry name" value="GLUCAN ENDO-1,3-BETA-D-GLUCOSIDASE 2"/>
    <property type="match status" value="1"/>
</dbReference>
<evidence type="ECO:0000256" key="8">
    <source>
        <dbReference type="ARBA" id="ARBA00023326"/>
    </source>
</evidence>
<keyword evidence="7" id="KW-0961">Cell wall biogenesis/degradation</keyword>
<feature type="signal peptide" evidence="10">
    <location>
        <begin position="1"/>
        <end position="25"/>
    </location>
</feature>
<dbReference type="InterPro" id="IPR005200">
    <property type="entry name" value="Endo-beta-glucanase"/>
</dbReference>
<feature type="chain" id="PRO_5005271201" description="glucan endo-1,3-beta-D-glucosidase" evidence="10">
    <location>
        <begin position="26"/>
        <end position="888"/>
    </location>
</feature>
<feature type="region of interest" description="Disordered" evidence="9">
    <location>
        <begin position="129"/>
        <end position="166"/>
    </location>
</feature>
<reference evidence="14" key="2">
    <citation type="journal article" date="2009" name="Genome Res.">
        <title>Comparative genomic analyses of the human fungal pathogens Coccidioides and their relatives.</title>
        <authorList>
            <person name="Sharpton T.J."/>
            <person name="Stajich J.E."/>
            <person name="Rounsley S.D."/>
            <person name="Gardner M.J."/>
            <person name="Wortman J.R."/>
            <person name="Jordar V.S."/>
            <person name="Maiti R."/>
            <person name="Kodira C.D."/>
            <person name="Neafsey D.E."/>
            <person name="Zeng Q."/>
            <person name="Hung C.-Y."/>
            <person name="McMahan C."/>
            <person name="Muszewska A."/>
            <person name="Grynberg M."/>
            <person name="Mandel M.A."/>
            <person name="Kellner E.M."/>
            <person name="Barker B.M."/>
            <person name="Galgiani J.N."/>
            <person name="Orbach M.J."/>
            <person name="Kirkland T.N."/>
            <person name="Cole G.T."/>
            <person name="Henn M.R."/>
            <person name="Birren B.W."/>
            <person name="Taylor J.W."/>
        </authorList>
    </citation>
    <scope>NUCLEOTIDE SEQUENCE [LARGE SCALE GENOMIC DNA]</scope>
    <source>
        <strain evidence="14">RMSCC 3488</strain>
    </source>
</reference>
<dbReference type="AlphaFoldDB" id="A0A0J6FM55"/>
<evidence type="ECO:0000256" key="10">
    <source>
        <dbReference type="SAM" id="SignalP"/>
    </source>
</evidence>
<evidence type="ECO:0000313" key="13">
    <source>
        <dbReference type="EMBL" id="KMM70510.1"/>
    </source>
</evidence>
<feature type="domain" description="Glycosyl hydrolase family 81 N-terminal" evidence="11">
    <location>
        <begin position="189"/>
        <end position="513"/>
    </location>
</feature>
<dbReference type="GO" id="GO:0000272">
    <property type="term" value="P:polysaccharide catabolic process"/>
    <property type="evidence" value="ECO:0007669"/>
    <property type="project" value="UniProtKB-KW"/>
</dbReference>
<evidence type="ECO:0000256" key="4">
    <source>
        <dbReference type="ARBA" id="ARBA00022801"/>
    </source>
</evidence>
<feature type="compositionally biased region" description="Polar residues" evidence="9">
    <location>
        <begin position="153"/>
        <end position="166"/>
    </location>
</feature>
<keyword evidence="6" id="KW-0326">Glycosidase</keyword>
<comment type="similarity">
    <text evidence="2">Belongs to the glycosyl hydrolase 81 family.</text>
</comment>
<dbReference type="Pfam" id="PF03639">
    <property type="entry name" value="Glyco_hydro_81"/>
    <property type="match status" value="1"/>
</dbReference>
<dbReference type="Gene3D" id="1.10.287.1170">
    <property type="entry name" value="glycoside hydrolase family 81 endo-[beta] glucanase"/>
    <property type="match status" value="1"/>
</dbReference>
<proteinExistence type="inferred from homology"/>
<dbReference type="GO" id="GO:0052861">
    <property type="term" value="F:endo-1,3(4)-beta-glucanase activity"/>
    <property type="evidence" value="ECO:0007669"/>
    <property type="project" value="InterPro"/>
</dbReference>
<feature type="region of interest" description="Disordered" evidence="9">
    <location>
        <begin position="61"/>
        <end position="117"/>
    </location>
</feature>
<comment type="catalytic activity">
    <reaction evidence="1">
        <text>Hydrolysis of (1-&gt;3)-beta-D-glucosidic linkages in (1-&gt;3)-beta-D-glucans.</text>
        <dbReference type="EC" id="3.2.1.39"/>
    </reaction>
</comment>
<evidence type="ECO:0000256" key="6">
    <source>
        <dbReference type="ARBA" id="ARBA00023295"/>
    </source>
</evidence>
<dbReference type="OrthoDB" id="4473401at2759"/>
<dbReference type="PANTHER" id="PTHR31983">
    <property type="entry name" value="ENDO-1,3(4)-BETA-GLUCANASE 1"/>
    <property type="match status" value="1"/>
</dbReference>
<name>A0A0J6FM55_COCPO</name>
<feature type="compositionally biased region" description="Basic and acidic residues" evidence="9">
    <location>
        <begin position="184"/>
        <end position="197"/>
    </location>
</feature>
<dbReference type="Gene3D" id="1.20.5.420">
    <property type="entry name" value="Immunoglobulin FC, subunit C"/>
    <property type="match status" value="1"/>
</dbReference>
<dbReference type="FunFam" id="2.70.98.30:FF:000006">
    <property type="entry name" value="Endo-1,3-beta-glucanase Engl1"/>
    <property type="match status" value="1"/>
</dbReference>
<dbReference type="Proteomes" id="UP000054567">
    <property type="component" value="Unassembled WGS sequence"/>
</dbReference>